<dbReference type="GO" id="GO:0005085">
    <property type="term" value="F:guanyl-nucleotide exchange factor activity"/>
    <property type="evidence" value="ECO:0007669"/>
    <property type="project" value="UniProtKB-KW"/>
</dbReference>
<dbReference type="EMBL" id="UYYF01004478">
    <property type="protein sequence ID" value="VDN04562.1"/>
    <property type="molecule type" value="Genomic_DNA"/>
</dbReference>
<dbReference type="PANTHER" id="PTHR23113:SF368">
    <property type="entry name" value="CELL DIVISION CONTROL PROTEIN 25"/>
    <property type="match status" value="1"/>
</dbReference>
<accession>A0A0N5D2M8</accession>
<dbReference type="InterPro" id="IPR036964">
    <property type="entry name" value="RASGEF_cat_dom_sf"/>
</dbReference>
<gene>
    <name evidence="4" type="ORF">TCLT_LOCUS7134</name>
</gene>
<dbReference type="InterPro" id="IPR001895">
    <property type="entry name" value="RASGEF_cat_dom"/>
</dbReference>
<dbReference type="OrthoDB" id="546434at2759"/>
<dbReference type="SUPFAM" id="SSF48366">
    <property type="entry name" value="Ras GEF"/>
    <property type="match status" value="1"/>
</dbReference>
<evidence type="ECO:0000313" key="4">
    <source>
        <dbReference type="EMBL" id="VDN04562.1"/>
    </source>
</evidence>
<dbReference type="Pfam" id="PF00617">
    <property type="entry name" value="RasGEF"/>
    <property type="match status" value="1"/>
</dbReference>
<dbReference type="SMART" id="SM00147">
    <property type="entry name" value="RasGEF"/>
    <property type="match status" value="1"/>
</dbReference>
<evidence type="ECO:0000313" key="6">
    <source>
        <dbReference type="WBParaSite" id="TCLT_0000714501-mRNA-1"/>
    </source>
</evidence>
<evidence type="ECO:0000259" key="3">
    <source>
        <dbReference type="PROSITE" id="PS50009"/>
    </source>
</evidence>
<dbReference type="WBParaSite" id="TCLT_0000714501-mRNA-1">
    <property type="protein sequence ID" value="TCLT_0000714501-mRNA-1"/>
    <property type="gene ID" value="TCLT_0000714501"/>
</dbReference>
<keyword evidence="1 2" id="KW-0344">Guanine-nucleotide releasing factor</keyword>
<protein>
    <submittedName>
        <fullName evidence="6">Ras-GEF domain-containing protein</fullName>
    </submittedName>
</protein>
<dbReference type="OMA" id="RSTCEKS"/>
<sequence>MKDDNHYLMYQKECDPVTIDLLKVRPEDIASQITLIDIPLFKAITAQELLKGGWGKKNKHLDASNIVSFTDRFNSVCLWCQREILSYEKTTKRTEVLEHFIKIAKQLYILNNLHSTFSIISALQSLSIHRLVKTWSLISRPERAVFTNLKLLFESECNWKRLREHLNSAELPCIPYIGLYLTDLSFIDAASCVVKKTYTVSLNKERKKKDIISRISYFQKSLYDNLTHIECLQKYLNSLQFHEEFIKFEEDDLFKYLNIVSELLDYMIDIIIFIIHFEDSYHFKECKVFRLSLARENGSQCASASSPAVEFLRRASLSRTMRVLNRFRSNFPSIEKITHTMTPQLPSKNHHHRAIVFGSRRARSLSAGWNTGEVNLSFPFDAESVDAEPFQDIESTESPDSNFASEKILRHTTYVVDSSSLGHTFSFTPLKTSTSLKCAPLLSPKARFRSFDNSGDQLCLIDDDDDDDTKVADYAGEVSVLTIRKKGSKLTKIKCSRKCYLELRSSQLYQFSRRPVTILSKNDRDSYNKKANKIMKLDENGWRVIHHINLPEPSFEMHHPPTGSRIYRYICKNETAALEWYKHIQAAIQDALSSVPSTLITFD</sequence>
<dbReference type="GO" id="GO:0007265">
    <property type="term" value="P:Ras protein signal transduction"/>
    <property type="evidence" value="ECO:0007669"/>
    <property type="project" value="TreeGrafter"/>
</dbReference>
<evidence type="ECO:0000256" key="1">
    <source>
        <dbReference type="ARBA" id="ARBA00022658"/>
    </source>
</evidence>
<dbReference type="Gene3D" id="1.10.840.10">
    <property type="entry name" value="Ras guanine-nucleotide exchange factors catalytic domain"/>
    <property type="match status" value="1"/>
</dbReference>
<name>A0A0N5D2M8_THECL</name>
<dbReference type="Gene3D" id="2.30.29.30">
    <property type="entry name" value="Pleckstrin-homology domain (PH domain)/Phosphotyrosine-binding domain (PTB)"/>
    <property type="match status" value="1"/>
</dbReference>
<dbReference type="InterPro" id="IPR008937">
    <property type="entry name" value="Ras-like_GEF"/>
</dbReference>
<organism evidence="6">
    <name type="scientific">Thelazia callipaeda</name>
    <name type="common">Oriental eyeworm</name>
    <name type="synonym">Parasitic nematode</name>
    <dbReference type="NCBI Taxonomy" id="103827"/>
    <lineage>
        <taxon>Eukaryota</taxon>
        <taxon>Metazoa</taxon>
        <taxon>Ecdysozoa</taxon>
        <taxon>Nematoda</taxon>
        <taxon>Chromadorea</taxon>
        <taxon>Rhabditida</taxon>
        <taxon>Spirurina</taxon>
        <taxon>Spiruromorpha</taxon>
        <taxon>Thelazioidea</taxon>
        <taxon>Thelaziidae</taxon>
        <taxon>Thelazia</taxon>
    </lineage>
</organism>
<dbReference type="Proteomes" id="UP000276776">
    <property type="component" value="Unassembled WGS sequence"/>
</dbReference>
<dbReference type="InterPro" id="IPR023578">
    <property type="entry name" value="Ras_GEF_dom_sf"/>
</dbReference>
<dbReference type="PANTHER" id="PTHR23113">
    <property type="entry name" value="GUANINE NUCLEOTIDE EXCHANGE FACTOR"/>
    <property type="match status" value="1"/>
</dbReference>
<dbReference type="GO" id="GO:0005886">
    <property type="term" value="C:plasma membrane"/>
    <property type="evidence" value="ECO:0007669"/>
    <property type="project" value="TreeGrafter"/>
</dbReference>
<dbReference type="SUPFAM" id="SSF50729">
    <property type="entry name" value="PH domain-like"/>
    <property type="match status" value="1"/>
</dbReference>
<proteinExistence type="predicted"/>
<dbReference type="InterPro" id="IPR011993">
    <property type="entry name" value="PH-like_dom_sf"/>
</dbReference>
<feature type="domain" description="Ras-GEF" evidence="3">
    <location>
        <begin position="25"/>
        <end position="251"/>
    </location>
</feature>
<keyword evidence="5" id="KW-1185">Reference proteome</keyword>
<dbReference type="STRING" id="103827.A0A0N5D2M8"/>
<evidence type="ECO:0000313" key="5">
    <source>
        <dbReference type="Proteomes" id="UP000276776"/>
    </source>
</evidence>
<dbReference type="AlphaFoldDB" id="A0A0N5D2M8"/>
<evidence type="ECO:0000256" key="2">
    <source>
        <dbReference type="PROSITE-ProRule" id="PRU00168"/>
    </source>
</evidence>
<reference evidence="4 5" key="2">
    <citation type="submission" date="2018-11" db="EMBL/GenBank/DDBJ databases">
        <authorList>
            <consortium name="Pathogen Informatics"/>
        </authorList>
    </citation>
    <scope>NUCLEOTIDE SEQUENCE [LARGE SCALE GENOMIC DNA]</scope>
</reference>
<reference evidence="6" key="1">
    <citation type="submission" date="2017-02" db="UniProtKB">
        <authorList>
            <consortium name="WormBaseParasite"/>
        </authorList>
    </citation>
    <scope>IDENTIFICATION</scope>
</reference>
<dbReference type="PROSITE" id="PS50009">
    <property type="entry name" value="RASGEF_CAT"/>
    <property type="match status" value="1"/>
</dbReference>